<evidence type="ECO:0000256" key="3">
    <source>
        <dbReference type="ARBA" id="ARBA00022692"/>
    </source>
</evidence>
<name>A0AAD9Q5B2_ACRCE</name>
<comment type="subcellular location">
    <subcellularLocation>
        <location evidence="1">Cell membrane</location>
        <topology evidence="1">Multi-pass membrane protein</topology>
    </subcellularLocation>
</comment>
<feature type="transmembrane region" description="Helical" evidence="10">
    <location>
        <begin position="521"/>
        <end position="541"/>
    </location>
</feature>
<gene>
    <name evidence="12" type="ORF">P5673_023469</name>
</gene>
<dbReference type="InterPro" id="IPR000276">
    <property type="entry name" value="GPCR_Rhodpsn"/>
</dbReference>
<evidence type="ECO:0000256" key="1">
    <source>
        <dbReference type="ARBA" id="ARBA00004651"/>
    </source>
</evidence>
<feature type="transmembrane region" description="Helical" evidence="10">
    <location>
        <begin position="20"/>
        <end position="48"/>
    </location>
</feature>
<dbReference type="SMART" id="SM01381">
    <property type="entry name" value="7TM_GPCR_Srsx"/>
    <property type="match status" value="1"/>
</dbReference>
<dbReference type="GO" id="GO:0004930">
    <property type="term" value="F:G protein-coupled receptor activity"/>
    <property type="evidence" value="ECO:0007669"/>
    <property type="project" value="UniProtKB-KW"/>
</dbReference>
<dbReference type="CDD" id="cd00637">
    <property type="entry name" value="7tm_classA_rhodopsin-like"/>
    <property type="match status" value="2"/>
</dbReference>
<organism evidence="12 13">
    <name type="scientific">Acropora cervicornis</name>
    <name type="common">Staghorn coral</name>
    <dbReference type="NCBI Taxonomy" id="6130"/>
    <lineage>
        <taxon>Eukaryota</taxon>
        <taxon>Metazoa</taxon>
        <taxon>Cnidaria</taxon>
        <taxon>Anthozoa</taxon>
        <taxon>Hexacorallia</taxon>
        <taxon>Scleractinia</taxon>
        <taxon>Astrocoeniina</taxon>
        <taxon>Acroporidae</taxon>
        <taxon>Acropora</taxon>
    </lineage>
</organism>
<reference evidence="12" key="1">
    <citation type="journal article" date="2023" name="G3 (Bethesda)">
        <title>Whole genome assembly and annotation of the endangered Caribbean coral Acropora cervicornis.</title>
        <authorList>
            <person name="Selwyn J.D."/>
            <person name="Vollmer S.V."/>
        </authorList>
    </citation>
    <scope>NUCLEOTIDE SEQUENCE</scope>
    <source>
        <strain evidence="12">K2</strain>
    </source>
</reference>
<feature type="transmembrane region" description="Helical" evidence="10">
    <location>
        <begin position="436"/>
        <end position="457"/>
    </location>
</feature>
<dbReference type="Gene3D" id="1.20.1070.10">
    <property type="entry name" value="Rhodopsin 7-helix transmembrane proteins"/>
    <property type="match status" value="2"/>
</dbReference>
<evidence type="ECO:0000256" key="2">
    <source>
        <dbReference type="ARBA" id="ARBA00022475"/>
    </source>
</evidence>
<feature type="domain" description="G-protein coupled receptors family 1 profile" evidence="11">
    <location>
        <begin position="415"/>
        <end position="662"/>
    </location>
</feature>
<evidence type="ECO:0000256" key="9">
    <source>
        <dbReference type="RuleBase" id="RU000688"/>
    </source>
</evidence>
<evidence type="ECO:0000256" key="10">
    <source>
        <dbReference type="SAM" id="Phobius"/>
    </source>
</evidence>
<feature type="transmembrane region" description="Helical" evidence="10">
    <location>
        <begin position="101"/>
        <end position="122"/>
    </location>
</feature>
<dbReference type="InterPro" id="IPR017452">
    <property type="entry name" value="GPCR_Rhodpsn_7TM"/>
</dbReference>
<evidence type="ECO:0000256" key="6">
    <source>
        <dbReference type="ARBA" id="ARBA00023136"/>
    </source>
</evidence>
<dbReference type="PROSITE" id="PS50262">
    <property type="entry name" value="G_PROTEIN_RECEP_F1_2"/>
    <property type="match status" value="2"/>
</dbReference>
<feature type="transmembrane region" description="Helical" evidence="10">
    <location>
        <begin position="477"/>
        <end position="498"/>
    </location>
</feature>
<evidence type="ECO:0000259" key="11">
    <source>
        <dbReference type="PROSITE" id="PS50262"/>
    </source>
</evidence>
<feature type="transmembrane region" description="Helical" evidence="10">
    <location>
        <begin position="397"/>
        <end position="424"/>
    </location>
</feature>
<keyword evidence="8 9" id="KW-0807">Transducer</keyword>
<dbReference type="SUPFAM" id="SSF81321">
    <property type="entry name" value="Family A G protein-coupled receptor-like"/>
    <property type="match status" value="2"/>
</dbReference>
<keyword evidence="4 10" id="KW-1133">Transmembrane helix</keyword>
<protein>
    <submittedName>
        <fullName evidence="12">Trace amine-associated receptor 9</fullName>
    </submittedName>
</protein>
<keyword evidence="13" id="KW-1185">Reference proteome</keyword>
<evidence type="ECO:0000256" key="8">
    <source>
        <dbReference type="ARBA" id="ARBA00023224"/>
    </source>
</evidence>
<proteinExistence type="inferred from homology"/>
<keyword evidence="2" id="KW-1003">Cell membrane</keyword>
<accession>A0AAD9Q5B2</accession>
<dbReference type="AlphaFoldDB" id="A0AAD9Q5B2"/>
<dbReference type="EMBL" id="JARQWQ010000066">
    <property type="protein sequence ID" value="KAK2554829.1"/>
    <property type="molecule type" value="Genomic_DNA"/>
</dbReference>
<feature type="transmembrane region" description="Helical" evidence="10">
    <location>
        <begin position="553"/>
        <end position="572"/>
    </location>
</feature>
<comment type="caution">
    <text evidence="12">The sequence shown here is derived from an EMBL/GenBank/DDBJ whole genome shotgun (WGS) entry which is preliminary data.</text>
</comment>
<feature type="transmembrane region" description="Helical" evidence="10">
    <location>
        <begin position="604"/>
        <end position="627"/>
    </location>
</feature>
<dbReference type="PRINTS" id="PR00237">
    <property type="entry name" value="GPCRRHODOPSN"/>
</dbReference>
<evidence type="ECO:0000256" key="5">
    <source>
        <dbReference type="ARBA" id="ARBA00023040"/>
    </source>
</evidence>
<keyword evidence="3 9" id="KW-0812">Transmembrane</keyword>
<feature type="transmembrane region" description="Helical" evidence="10">
    <location>
        <begin position="169"/>
        <end position="191"/>
    </location>
</feature>
<keyword evidence="6 10" id="KW-0472">Membrane</keyword>
<dbReference type="Pfam" id="PF00001">
    <property type="entry name" value="7tm_1"/>
    <property type="match status" value="2"/>
</dbReference>
<evidence type="ECO:0000256" key="7">
    <source>
        <dbReference type="ARBA" id="ARBA00023170"/>
    </source>
</evidence>
<dbReference type="Proteomes" id="UP001249851">
    <property type="component" value="Unassembled WGS sequence"/>
</dbReference>
<comment type="similarity">
    <text evidence="9">Belongs to the G-protein coupled receptor 1 family.</text>
</comment>
<evidence type="ECO:0000256" key="4">
    <source>
        <dbReference type="ARBA" id="ARBA00022989"/>
    </source>
</evidence>
<sequence>MIAAEFYRPIMDDFQSDDPAFFFTLAVIGFSLATVTISGNLALLIIIFRDTRRFLQTPPSFLMTNLCVSDFIVGLVVDNLAAVKDVYRYHNLPVPDLLDPILRLFLGLSLFVSSGTMIALSYDRFVVVKHPLKYRSTMTIERVKIFIVTLWSASVVVCILPVLGIPEKVLAITVANIYASLPAVLLTVMYIKVFRSLRKRKRELQEAGINSTMRPKRNLDRERKMVVTILIVLALFYVTFMPEFIALHVLHFWNRSVRSSVFRMVEIVFSRFLFLNSAMNPFVYSWRLPNPLQSEGSSGGRPKYHITAEQIDVLRSTGMSWTAIAKCLGVSAKTLSRRRQEYGITDYTEIREDELEWNAKHICFESMWHSPSEVENKRCFATNKPANPTSNIDDPTFFLILAIVGFALSAVTTVGNSTLLATIFRDAVNLLETPPSFLIVNLCVSDLLLGLVAGNLVAMTDYRSSQDLPVTSELDSIIRLVVGLSLFVSSGTIIALSYDRYVAVMYPFTCKYESTVTKKRIKIFIATLWGISSILCFLPLVNIPEEIFDIVYAQAYASLPVLLLTVLYIKLFRVLREKARELEDAGIPPTARGKKLLDQERRMVVTILIVLTLFYLTVLPEFIVLHLRHFCGFCSRSLVFRKLKIISFRLRFLNSAVNPFLYAWRLSKYQRAFLACLTYRCKAPRSRIPQRRAICDTPL</sequence>
<reference evidence="12" key="2">
    <citation type="journal article" date="2023" name="Science">
        <title>Genomic signatures of disease resistance in endangered staghorn corals.</title>
        <authorList>
            <person name="Vollmer S.V."/>
            <person name="Selwyn J.D."/>
            <person name="Despard B.A."/>
            <person name="Roesel C.L."/>
        </authorList>
    </citation>
    <scope>NUCLEOTIDE SEQUENCE</scope>
    <source>
        <strain evidence="12">K2</strain>
    </source>
</reference>
<keyword evidence="5 9" id="KW-0297">G-protein coupled receptor</keyword>
<dbReference type="PROSITE" id="PS00237">
    <property type="entry name" value="G_PROTEIN_RECEP_F1_1"/>
    <property type="match status" value="2"/>
</dbReference>
<feature type="domain" description="G-protein coupled receptors family 1 profile" evidence="11">
    <location>
        <begin position="39"/>
        <end position="284"/>
    </location>
</feature>
<evidence type="ECO:0000313" key="12">
    <source>
        <dbReference type="EMBL" id="KAK2554829.1"/>
    </source>
</evidence>
<dbReference type="PANTHER" id="PTHR24249">
    <property type="entry name" value="HISTAMINE RECEPTOR-RELATED G-PROTEIN COUPLED RECEPTOR"/>
    <property type="match status" value="1"/>
</dbReference>
<dbReference type="InterPro" id="IPR050569">
    <property type="entry name" value="TAAR"/>
</dbReference>
<evidence type="ECO:0000313" key="13">
    <source>
        <dbReference type="Proteomes" id="UP001249851"/>
    </source>
</evidence>
<feature type="transmembrane region" description="Helical" evidence="10">
    <location>
        <begin position="60"/>
        <end position="81"/>
    </location>
</feature>
<feature type="transmembrane region" description="Helical" evidence="10">
    <location>
        <begin position="226"/>
        <end position="253"/>
    </location>
</feature>
<keyword evidence="7 9" id="KW-0675">Receptor</keyword>
<feature type="transmembrane region" description="Helical" evidence="10">
    <location>
        <begin position="143"/>
        <end position="163"/>
    </location>
</feature>
<dbReference type="PANTHER" id="PTHR24249:SF372">
    <property type="entry name" value="G-PROTEIN COUPLED RECEPTORS FAMILY 1 PROFILE DOMAIN-CONTAINING PROTEIN"/>
    <property type="match status" value="1"/>
</dbReference>
<dbReference type="GO" id="GO:0005886">
    <property type="term" value="C:plasma membrane"/>
    <property type="evidence" value="ECO:0007669"/>
    <property type="project" value="UniProtKB-SubCell"/>
</dbReference>